<dbReference type="AlphaFoldDB" id="A0A7R8WF68"/>
<protein>
    <submittedName>
        <fullName evidence="1">Uncharacterized protein</fullName>
    </submittedName>
</protein>
<accession>A0A7R8WF68</accession>
<reference evidence="1" key="1">
    <citation type="submission" date="2020-11" db="EMBL/GenBank/DDBJ databases">
        <authorList>
            <person name="Tran Van P."/>
        </authorList>
    </citation>
    <scope>NUCLEOTIDE SEQUENCE</scope>
</reference>
<evidence type="ECO:0000313" key="1">
    <source>
        <dbReference type="EMBL" id="CAD7229233.1"/>
    </source>
</evidence>
<gene>
    <name evidence="1" type="ORF">CTOB1V02_LOCUS7106</name>
</gene>
<sequence>MGSFGPRMVCEAPAAERPPPSGSLINVSCSAIIRVRVLEVDLWTPRDLLKKVYLYIVFIAPLLDYIQRVLDFLVVDLVDVQQHQPEHVVVQVRQGQVHPGQDLAPQLFRLLLRRDFLYEVSDLRVFDPQLFLHGHYHGPFGFHDILWADLADVLPEELISLEKARALLAGYEVDPPKFPRPDHIVAQQEVLDIDQGELAVPMEVGEAVAWFAGYCVGVVYTQRRHRRFWIRDLFRDRPRGGEYYRIFLHLTNPSDRDDEQFYNYMRMSYNGCDEREALILPHLTGAILVPTEYRERG</sequence>
<proteinExistence type="predicted"/>
<organism evidence="1">
    <name type="scientific">Cyprideis torosa</name>
    <dbReference type="NCBI Taxonomy" id="163714"/>
    <lineage>
        <taxon>Eukaryota</taxon>
        <taxon>Metazoa</taxon>
        <taxon>Ecdysozoa</taxon>
        <taxon>Arthropoda</taxon>
        <taxon>Crustacea</taxon>
        <taxon>Oligostraca</taxon>
        <taxon>Ostracoda</taxon>
        <taxon>Podocopa</taxon>
        <taxon>Podocopida</taxon>
        <taxon>Cytherocopina</taxon>
        <taxon>Cytheroidea</taxon>
        <taxon>Cytherideidae</taxon>
        <taxon>Cyprideis</taxon>
    </lineage>
</organism>
<dbReference type="EMBL" id="OB661951">
    <property type="protein sequence ID" value="CAD7229233.1"/>
    <property type="molecule type" value="Genomic_DNA"/>
</dbReference>
<name>A0A7R8WF68_9CRUS</name>